<name>A0A923LAM7_9FIRM</name>
<dbReference type="Proteomes" id="UP000649345">
    <property type="component" value="Unassembled WGS sequence"/>
</dbReference>
<evidence type="ECO:0000313" key="2">
    <source>
        <dbReference type="Proteomes" id="UP000649345"/>
    </source>
</evidence>
<keyword evidence="2" id="KW-1185">Reference proteome</keyword>
<organism evidence="1 2">
    <name type="scientific">Anaerosacchariphilus hominis</name>
    <dbReference type="NCBI Taxonomy" id="2763017"/>
    <lineage>
        <taxon>Bacteria</taxon>
        <taxon>Bacillati</taxon>
        <taxon>Bacillota</taxon>
        <taxon>Clostridia</taxon>
        <taxon>Lachnospirales</taxon>
        <taxon>Lachnospiraceae</taxon>
        <taxon>Anaerosacchariphilus</taxon>
    </lineage>
</organism>
<dbReference type="EMBL" id="JACOOR010000002">
    <property type="protein sequence ID" value="MBC5658700.1"/>
    <property type="molecule type" value="Genomic_DNA"/>
</dbReference>
<dbReference type="RefSeq" id="WP_186873360.1">
    <property type="nucleotide sequence ID" value="NZ_JACOOR010000002.1"/>
</dbReference>
<reference evidence="1" key="1">
    <citation type="submission" date="2020-08" db="EMBL/GenBank/DDBJ databases">
        <title>Genome public.</title>
        <authorList>
            <person name="Liu C."/>
            <person name="Sun Q."/>
        </authorList>
    </citation>
    <scope>NUCLEOTIDE SEQUENCE</scope>
    <source>
        <strain evidence="1">NSJ-68</strain>
    </source>
</reference>
<evidence type="ECO:0000313" key="1">
    <source>
        <dbReference type="EMBL" id="MBC5658700.1"/>
    </source>
</evidence>
<protein>
    <submittedName>
        <fullName evidence="1">Uncharacterized protein</fullName>
    </submittedName>
</protein>
<comment type="caution">
    <text evidence="1">The sequence shown here is derived from an EMBL/GenBank/DDBJ whole genome shotgun (WGS) entry which is preliminary data.</text>
</comment>
<proteinExistence type="predicted"/>
<accession>A0A923LAM7</accession>
<dbReference type="AlphaFoldDB" id="A0A923LAM7"/>
<gene>
    <name evidence="1" type="ORF">H8S44_02785</name>
</gene>
<sequence>MVMRNGRIENIISQLYELDEKWEVHLLKNEKNPVQVTNKIRELKQELKNLGKYEEAGEIKSLLLNSNLQEETIEYLLQEMENELGFYRSFAYLRFREEEGEIELRGFIDAVYRNYILRFDAQFMNQWCSGPQGEEIRDVIYRMRFLTEQWIKGRTSKNGIIRILQQEAGLEIENCIYWAEIVEANYMELKLDYIMEQLKQENGK</sequence>